<protein>
    <recommendedName>
        <fullName evidence="1">Reverse transcriptase domain-containing protein</fullName>
    </recommendedName>
</protein>
<dbReference type="PANTHER" id="PTHR47510:SF3">
    <property type="entry name" value="ENDO_EXONUCLEASE_PHOSPHATASE DOMAIN-CONTAINING PROTEIN"/>
    <property type="match status" value="1"/>
</dbReference>
<accession>A0AAD9P1J6</accession>
<dbReference type="PANTHER" id="PTHR47510">
    <property type="entry name" value="REVERSE TRANSCRIPTASE DOMAIN-CONTAINING PROTEIN"/>
    <property type="match status" value="1"/>
</dbReference>
<dbReference type="AlphaFoldDB" id="A0AAD9P1J6"/>
<dbReference type="EMBL" id="JAODUO010000201">
    <property type="protein sequence ID" value="KAK2186415.1"/>
    <property type="molecule type" value="Genomic_DNA"/>
</dbReference>
<evidence type="ECO:0000259" key="1">
    <source>
        <dbReference type="PROSITE" id="PS50878"/>
    </source>
</evidence>
<keyword evidence="3" id="KW-1185">Reference proteome</keyword>
<name>A0AAD9P1J6_RIDPI</name>
<dbReference type="PROSITE" id="PS50878">
    <property type="entry name" value="RT_POL"/>
    <property type="match status" value="1"/>
</dbReference>
<reference evidence="2" key="1">
    <citation type="journal article" date="2023" name="Mol. Biol. Evol.">
        <title>Third-Generation Sequencing Reveals the Adaptive Role of the Epigenome in Three Deep-Sea Polychaetes.</title>
        <authorList>
            <person name="Perez M."/>
            <person name="Aroh O."/>
            <person name="Sun Y."/>
            <person name="Lan Y."/>
            <person name="Juniper S.K."/>
            <person name="Young C.R."/>
            <person name="Angers B."/>
            <person name="Qian P.Y."/>
        </authorList>
    </citation>
    <scope>NUCLEOTIDE SEQUENCE</scope>
    <source>
        <strain evidence="2">R07B-5</strain>
    </source>
</reference>
<sequence>MQGLANKTTDGDCGLLANTMNDFFVSMSDHLPRLNKSHKVFDVNEELPDQYVISVCTTFKALESVRANKATGPDNIPAWVLRNYANVLNSLRKGVLPMEWKMANVIPLPKTSPPVSITKYIRTISLTPITAKVFESIIMKWVDETIEGEIDAKQFGGISGTSTTDVLVELVHMWYKATDKLNSYVRVVMLDFSKAFDLINHHLLLDKLHSYGLPAHILRWMATFLLDSSTSKNRNEYSHSGHPNGGVPQGTLSGPKCFLVYINDLRTTVPLYKYVDDSTLFEICDRNDVSVMQESVDIAAKWT</sequence>
<dbReference type="InterPro" id="IPR043502">
    <property type="entry name" value="DNA/RNA_pol_sf"/>
</dbReference>
<evidence type="ECO:0000313" key="3">
    <source>
        <dbReference type="Proteomes" id="UP001209878"/>
    </source>
</evidence>
<evidence type="ECO:0000313" key="2">
    <source>
        <dbReference type="EMBL" id="KAK2186415.1"/>
    </source>
</evidence>
<dbReference type="InterPro" id="IPR000477">
    <property type="entry name" value="RT_dom"/>
</dbReference>
<gene>
    <name evidence="2" type="ORF">NP493_201g04024</name>
</gene>
<feature type="domain" description="Reverse transcriptase" evidence="1">
    <location>
        <begin position="89"/>
        <end position="303"/>
    </location>
</feature>
<dbReference type="Pfam" id="PF00078">
    <property type="entry name" value="RVT_1"/>
    <property type="match status" value="1"/>
</dbReference>
<organism evidence="2 3">
    <name type="scientific">Ridgeia piscesae</name>
    <name type="common">Tubeworm</name>
    <dbReference type="NCBI Taxonomy" id="27915"/>
    <lineage>
        <taxon>Eukaryota</taxon>
        <taxon>Metazoa</taxon>
        <taxon>Spiralia</taxon>
        <taxon>Lophotrochozoa</taxon>
        <taxon>Annelida</taxon>
        <taxon>Polychaeta</taxon>
        <taxon>Sedentaria</taxon>
        <taxon>Canalipalpata</taxon>
        <taxon>Sabellida</taxon>
        <taxon>Siboglinidae</taxon>
        <taxon>Ridgeia</taxon>
    </lineage>
</organism>
<dbReference type="Proteomes" id="UP001209878">
    <property type="component" value="Unassembled WGS sequence"/>
</dbReference>
<proteinExistence type="predicted"/>
<comment type="caution">
    <text evidence="2">The sequence shown here is derived from an EMBL/GenBank/DDBJ whole genome shotgun (WGS) entry which is preliminary data.</text>
</comment>
<dbReference type="SUPFAM" id="SSF56672">
    <property type="entry name" value="DNA/RNA polymerases"/>
    <property type="match status" value="1"/>
</dbReference>